<keyword evidence="4 7" id="KW-1133">Transmembrane helix</keyword>
<dbReference type="OrthoDB" id="5431428at2"/>
<feature type="transmembrane region" description="Helical" evidence="7">
    <location>
        <begin position="45"/>
        <end position="73"/>
    </location>
</feature>
<dbReference type="PANTHER" id="PTHR34857">
    <property type="entry name" value="SLL0384 PROTEIN"/>
    <property type="match status" value="1"/>
</dbReference>
<evidence type="ECO:0000256" key="1">
    <source>
        <dbReference type="ARBA" id="ARBA00004141"/>
    </source>
</evidence>
<keyword evidence="2" id="KW-1003">Cell membrane</keyword>
<accession>A0A4R5TYZ0</accession>
<keyword evidence="3 7" id="KW-0812">Transmembrane</keyword>
<dbReference type="GO" id="GO:0005886">
    <property type="term" value="C:plasma membrane"/>
    <property type="evidence" value="ECO:0007669"/>
    <property type="project" value="UniProtKB-ARBA"/>
</dbReference>
<sequence length="283" mass="29633">MRCRAARGPSSPSSGGTGSSPGGPGRPPGGNPVPRRRVFNPLTELLAAALLVVLVLVVNTWQFSLAVLVVAVLPGVLLSGKPRQITLAIAVTAGPLLISSFFLHGLFFPEGTTVLAEWGPARVTAEGLQFAALTGLRLAVFTGVLLTAALTVSIPELVSTLTHRRWNRRLVFVLGSAVGLLPHVAERARQITRAQQARGLVVGGSISARVRGLLMVSVPLVTGLLIDAAERTQLLEARGFSSPGPRTNYLPDTDTAGQRTARWLMAAGVLAFGCAWYAVGAGR</sequence>
<dbReference type="InterPro" id="IPR051611">
    <property type="entry name" value="ECF_transporter_component"/>
</dbReference>
<dbReference type="EMBL" id="SMTK01000002">
    <property type="protein sequence ID" value="TDK26479.1"/>
    <property type="molecule type" value="Genomic_DNA"/>
</dbReference>
<evidence type="ECO:0000256" key="2">
    <source>
        <dbReference type="ARBA" id="ARBA00022475"/>
    </source>
</evidence>
<dbReference type="InterPro" id="IPR003339">
    <property type="entry name" value="ABC/ECF_trnsptr_transmembrane"/>
</dbReference>
<gene>
    <name evidence="8" type="ORF">E2F48_04580</name>
</gene>
<dbReference type="CDD" id="cd16914">
    <property type="entry name" value="EcfT"/>
    <property type="match status" value="1"/>
</dbReference>
<feature type="transmembrane region" description="Helical" evidence="7">
    <location>
        <begin position="128"/>
        <end position="154"/>
    </location>
</feature>
<keyword evidence="9" id="KW-1185">Reference proteome</keyword>
<reference evidence="8 9" key="1">
    <citation type="submission" date="2019-03" db="EMBL/GenBank/DDBJ databases">
        <title>Arthrobacter sp. nov., an bacterium isolated from biocrust in Mu Us Desert.</title>
        <authorList>
            <person name="Lixiong L."/>
        </authorList>
    </citation>
    <scope>NUCLEOTIDE SEQUENCE [LARGE SCALE GENOMIC DNA]</scope>
    <source>
        <strain evidence="8 9">SLN-3</strain>
    </source>
</reference>
<dbReference type="PANTHER" id="PTHR34857:SF2">
    <property type="entry name" value="SLL0384 PROTEIN"/>
    <property type="match status" value="1"/>
</dbReference>
<feature type="region of interest" description="Disordered" evidence="6">
    <location>
        <begin position="1"/>
        <end position="34"/>
    </location>
</feature>
<evidence type="ECO:0000313" key="9">
    <source>
        <dbReference type="Proteomes" id="UP000295411"/>
    </source>
</evidence>
<evidence type="ECO:0000313" key="8">
    <source>
        <dbReference type="EMBL" id="TDK26479.1"/>
    </source>
</evidence>
<evidence type="ECO:0000256" key="7">
    <source>
        <dbReference type="SAM" id="Phobius"/>
    </source>
</evidence>
<protein>
    <submittedName>
        <fullName evidence="8">Energy-coupling factor transporter transmembrane protein EcfT</fullName>
    </submittedName>
</protein>
<dbReference type="Proteomes" id="UP000295411">
    <property type="component" value="Unassembled WGS sequence"/>
</dbReference>
<evidence type="ECO:0000256" key="6">
    <source>
        <dbReference type="SAM" id="MobiDB-lite"/>
    </source>
</evidence>
<organism evidence="8 9">
    <name type="scientific">Arthrobacter crusticola</name>
    <dbReference type="NCBI Taxonomy" id="2547960"/>
    <lineage>
        <taxon>Bacteria</taxon>
        <taxon>Bacillati</taxon>
        <taxon>Actinomycetota</taxon>
        <taxon>Actinomycetes</taxon>
        <taxon>Micrococcales</taxon>
        <taxon>Micrococcaceae</taxon>
        <taxon>Arthrobacter</taxon>
    </lineage>
</organism>
<evidence type="ECO:0000256" key="5">
    <source>
        <dbReference type="ARBA" id="ARBA00023136"/>
    </source>
</evidence>
<comment type="subcellular location">
    <subcellularLocation>
        <location evidence="1">Membrane</location>
        <topology evidence="1">Multi-pass membrane protein</topology>
    </subcellularLocation>
</comment>
<dbReference type="Pfam" id="PF02361">
    <property type="entry name" value="CbiQ"/>
    <property type="match status" value="1"/>
</dbReference>
<name>A0A4R5TYZ0_9MICC</name>
<feature type="transmembrane region" description="Helical" evidence="7">
    <location>
        <begin position="260"/>
        <end position="279"/>
    </location>
</feature>
<dbReference type="AlphaFoldDB" id="A0A4R5TYZ0"/>
<evidence type="ECO:0000256" key="3">
    <source>
        <dbReference type="ARBA" id="ARBA00022692"/>
    </source>
</evidence>
<proteinExistence type="predicted"/>
<feature type="transmembrane region" description="Helical" evidence="7">
    <location>
        <begin position="85"/>
        <end position="108"/>
    </location>
</feature>
<keyword evidence="5 7" id="KW-0472">Membrane</keyword>
<evidence type="ECO:0000256" key="4">
    <source>
        <dbReference type="ARBA" id="ARBA00022989"/>
    </source>
</evidence>
<comment type="caution">
    <text evidence="8">The sequence shown here is derived from an EMBL/GenBank/DDBJ whole genome shotgun (WGS) entry which is preliminary data.</text>
</comment>